<accession>A0A507EFD4</accession>
<protein>
    <submittedName>
        <fullName evidence="2">Uncharacterized protein</fullName>
    </submittedName>
</protein>
<proteinExistence type="predicted"/>
<keyword evidence="1" id="KW-0812">Transmembrane</keyword>
<feature type="transmembrane region" description="Helical" evidence="1">
    <location>
        <begin position="15"/>
        <end position="40"/>
    </location>
</feature>
<gene>
    <name evidence="2" type="ORF">PhCBS80983_g00254</name>
</gene>
<dbReference type="Proteomes" id="UP000318582">
    <property type="component" value="Unassembled WGS sequence"/>
</dbReference>
<sequence>MTQAGTRAANIAHKAVGGFLIGATALLALNATSMVINIVYRANKAAKQRALDQTEAPAEKPLPKLI</sequence>
<organism evidence="2 3">
    <name type="scientific">Powellomyces hirtus</name>
    <dbReference type="NCBI Taxonomy" id="109895"/>
    <lineage>
        <taxon>Eukaryota</taxon>
        <taxon>Fungi</taxon>
        <taxon>Fungi incertae sedis</taxon>
        <taxon>Chytridiomycota</taxon>
        <taxon>Chytridiomycota incertae sedis</taxon>
        <taxon>Chytridiomycetes</taxon>
        <taxon>Spizellomycetales</taxon>
        <taxon>Powellomycetaceae</taxon>
        <taxon>Powellomyces</taxon>
    </lineage>
</organism>
<dbReference type="AlphaFoldDB" id="A0A507EFD4"/>
<keyword evidence="3" id="KW-1185">Reference proteome</keyword>
<keyword evidence="1" id="KW-0472">Membrane</keyword>
<comment type="caution">
    <text evidence="2">The sequence shown here is derived from an EMBL/GenBank/DDBJ whole genome shotgun (WGS) entry which is preliminary data.</text>
</comment>
<evidence type="ECO:0000313" key="3">
    <source>
        <dbReference type="Proteomes" id="UP000318582"/>
    </source>
</evidence>
<reference evidence="2 3" key="1">
    <citation type="journal article" date="2019" name="Sci. Rep.">
        <title>Comparative genomics of chytrid fungi reveal insights into the obligate biotrophic and pathogenic lifestyle of Synchytrium endobioticum.</title>
        <authorList>
            <person name="van de Vossenberg B.T.L.H."/>
            <person name="Warris S."/>
            <person name="Nguyen H.D.T."/>
            <person name="van Gent-Pelzer M.P.E."/>
            <person name="Joly D.L."/>
            <person name="van de Geest H.C."/>
            <person name="Bonants P.J.M."/>
            <person name="Smith D.S."/>
            <person name="Levesque C.A."/>
            <person name="van der Lee T.A.J."/>
        </authorList>
    </citation>
    <scope>NUCLEOTIDE SEQUENCE [LARGE SCALE GENOMIC DNA]</scope>
    <source>
        <strain evidence="2 3">CBS 809.83</strain>
    </source>
</reference>
<evidence type="ECO:0000256" key="1">
    <source>
        <dbReference type="SAM" id="Phobius"/>
    </source>
</evidence>
<name>A0A507EFD4_9FUNG</name>
<evidence type="ECO:0000313" key="2">
    <source>
        <dbReference type="EMBL" id="TPX62524.1"/>
    </source>
</evidence>
<keyword evidence="1" id="KW-1133">Transmembrane helix</keyword>
<dbReference type="EMBL" id="QEAQ01000002">
    <property type="protein sequence ID" value="TPX62524.1"/>
    <property type="molecule type" value="Genomic_DNA"/>
</dbReference>